<dbReference type="PANTHER" id="PTHR36838:SF3">
    <property type="entry name" value="TRANSPORTER AUXIN EFFLUX CARRIER EC FAMILY"/>
    <property type="match status" value="1"/>
</dbReference>
<feature type="transmembrane region" description="Helical" evidence="2">
    <location>
        <begin position="6"/>
        <end position="25"/>
    </location>
</feature>
<dbReference type="AlphaFoldDB" id="A0A1I7FTH3"/>
<evidence type="ECO:0000313" key="3">
    <source>
        <dbReference type="EMBL" id="SFU39512.1"/>
    </source>
</evidence>
<dbReference type="OrthoDB" id="1490711at2"/>
<dbReference type="STRING" id="1224947.SAMN05216480_102223"/>
<dbReference type="RefSeq" id="WP_093023901.1">
    <property type="nucleotide sequence ID" value="NZ_FPBK01000002.1"/>
</dbReference>
<feature type="transmembrane region" description="Helical" evidence="2">
    <location>
        <begin position="99"/>
        <end position="119"/>
    </location>
</feature>
<evidence type="ECO:0000313" key="4">
    <source>
        <dbReference type="Proteomes" id="UP000199138"/>
    </source>
</evidence>
<feature type="transmembrane region" description="Helical" evidence="2">
    <location>
        <begin position="208"/>
        <end position="226"/>
    </location>
</feature>
<proteinExistence type="predicted"/>
<gene>
    <name evidence="3" type="ORF">SAMN05216480_102223</name>
</gene>
<evidence type="ECO:0000256" key="1">
    <source>
        <dbReference type="ARBA" id="ARBA00022448"/>
    </source>
</evidence>
<feature type="transmembrane region" description="Helical" evidence="2">
    <location>
        <begin position="62"/>
        <end position="87"/>
    </location>
</feature>
<evidence type="ECO:0000256" key="2">
    <source>
        <dbReference type="SAM" id="Phobius"/>
    </source>
</evidence>
<keyword evidence="2" id="KW-0472">Membrane</keyword>
<feature type="transmembrane region" description="Helical" evidence="2">
    <location>
        <begin position="131"/>
        <end position="148"/>
    </location>
</feature>
<keyword evidence="2" id="KW-0812">Transmembrane</keyword>
<feature type="transmembrane region" description="Helical" evidence="2">
    <location>
        <begin position="37"/>
        <end position="56"/>
    </location>
</feature>
<sequence>MDISLQKTLVFLAFILIGYVLKAKFSSKEELTGIKTIILNLALPATIFLALIDIQIKTELLLLPVVALAFNAFLFFIFPWVLPLLGIQKGTPKYRTAKLLIPSLAPGLSCFAFISEFLGDQYLAKAAMTDLGNKIFVLFILYSVAMNWHVKLTKSNHEEASGSKLKSLAIRMISEPVNIFIFVALLLVSFNIHSASFPFVLQSILEKLKYIMTPLVLLYIGLAVNVQKKQFAQITALLLLRAGVTLVVLSLVFYVIPLKVPQDILVLTAFCLSSCSFWPFAHIASVSKKELENDQTETTFLPTYGINILALSLPISTLLILGILAAGNTFANPNYLLILGIFLTVCGLIPVGVYQLQKRKGFTKESFQLSLKKNTK</sequence>
<evidence type="ECO:0008006" key="5">
    <source>
        <dbReference type="Google" id="ProtNLM"/>
    </source>
</evidence>
<keyword evidence="2" id="KW-1133">Transmembrane helix</keyword>
<feature type="transmembrane region" description="Helical" evidence="2">
    <location>
        <begin position="238"/>
        <end position="258"/>
    </location>
</feature>
<keyword evidence="1" id="KW-0813">Transport</keyword>
<feature type="transmembrane region" description="Helical" evidence="2">
    <location>
        <begin position="264"/>
        <end position="283"/>
    </location>
</feature>
<keyword evidence="4" id="KW-1185">Reference proteome</keyword>
<name>A0A1I7FTH3_9FLAO</name>
<organism evidence="3 4">
    <name type="scientific">Pustulibacterium marinum</name>
    <dbReference type="NCBI Taxonomy" id="1224947"/>
    <lineage>
        <taxon>Bacteria</taxon>
        <taxon>Pseudomonadati</taxon>
        <taxon>Bacteroidota</taxon>
        <taxon>Flavobacteriia</taxon>
        <taxon>Flavobacteriales</taxon>
        <taxon>Flavobacteriaceae</taxon>
        <taxon>Pustulibacterium</taxon>
    </lineage>
</organism>
<accession>A0A1I7FTH3</accession>
<feature type="transmembrane region" description="Helical" evidence="2">
    <location>
        <begin position="304"/>
        <end position="327"/>
    </location>
</feature>
<dbReference type="Proteomes" id="UP000199138">
    <property type="component" value="Unassembled WGS sequence"/>
</dbReference>
<reference evidence="3 4" key="1">
    <citation type="submission" date="2016-10" db="EMBL/GenBank/DDBJ databases">
        <authorList>
            <person name="de Groot N.N."/>
        </authorList>
    </citation>
    <scope>NUCLEOTIDE SEQUENCE [LARGE SCALE GENOMIC DNA]</scope>
    <source>
        <strain evidence="3 4">CGMCC 1.12333</strain>
    </source>
</reference>
<dbReference type="EMBL" id="FPBK01000002">
    <property type="protein sequence ID" value="SFU39512.1"/>
    <property type="molecule type" value="Genomic_DNA"/>
</dbReference>
<dbReference type="PANTHER" id="PTHR36838">
    <property type="entry name" value="AUXIN EFFLUX CARRIER FAMILY PROTEIN"/>
    <property type="match status" value="1"/>
</dbReference>
<protein>
    <recommendedName>
        <fullName evidence="5">Permease</fullName>
    </recommendedName>
</protein>
<feature type="transmembrane region" description="Helical" evidence="2">
    <location>
        <begin position="333"/>
        <end position="354"/>
    </location>
</feature>